<keyword evidence="3 8" id="KW-0597">Phosphoprotein</keyword>
<evidence type="ECO:0000256" key="6">
    <source>
        <dbReference type="ARBA" id="ARBA00023160"/>
    </source>
</evidence>
<comment type="pathway">
    <text evidence="7">Glycolipid biosynthesis; KDO(2)-lipid A biosynthesis.</text>
</comment>
<dbReference type="EMBL" id="JBHSVR010000001">
    <property type="protein sequence ID" value="MFC6633974.1"/>
    <property type="molecule type" value="Genomic_DNA"/>
</dbReference>
<dbReference type="Gene3D" id="1.10.1200.10">
    <property type="entry name" value="ACP-like"/>
    <property type="match status" value="1"/>
</dbReference>
<comment type="similarity">
    <text evidence="8">Belongs to the acyl carrier protein (ACP) family.</text>
</comment>
<evidence type="ECO:0000256" key="3">
    <source>
        <dbReference type="ARBA" id="ARBA00022553"/>
    </source>
</evidence>
<keyword evidence="8" id="KW-0963">Cytoplasm</keyword>
<comment type="caution">
    <text evidence="12">The sequence shown here is derived from an EMBL/GenBank/DDBJ whole genome shotgun (WGS) entry which is preliminary data.</text>
</comment>
<comment type="subcellular location">
    <subcellularLocation>
        <location evidence="8">Cytoplasm</location>
    </subcellularLocation>
</comment>
<evidence type="ECO:0000256" key="9">
    <source>
        <dbReference type="NCBIfam" id="TIGR00517"/>
    </source>
</evidence>
<evidence type="ECO:0000313" key="13">
    <source>
        <dbReference type="Proteomes" id="UP001596425"/>
    </source>
</evidence>
<dbReference type="Pfam" id="PF00550">
    <property type="entry name" value="PP-binding"/>
    <property type="match status" value="1"/>
</dbReference>
<dbReference type="PROSITE" id="PS00012">
    <property type="entry name" value="PHOSPHOPANTETHEINE"/>
    <property type="match status" value="1"/>
</dbReference>
<evidence type="ECO:0000259" key="11">
    <source>
        <dbReference type="PROSITE" id="PS50075"/>
    </source>
</evidence>
<evidence type="ECO:0000313" key="12">
    <source>
        <dbReference type="EMBL" id="MFC6633974.1"/>
    </source>
</evidence>
<dbReference type="Proteomes" id="UP001596425">
    <property type="component" value="Unassembled WGS sequence"/>
</dbReference>
<dbReference type="HAMAP" id="MF_01217">
    <property type="entry name" value="Acyl_carrier"/>
    <property type="match status" value="1"/>
</dbReference>
<dbReference type="RefSeq" id="WP_193190316.1">
    <property type="nucleotide sequence ID" value="NZ_JACZFR010000012.1"/>
</dbReference>
<sequence length="87" mass="9730">MPTVEMQVIKIIADQLTIDQSEVGLDSYFTDDLGADSLDVVELIMAFEENFRIEIPDEDAEKIIRVRDAVNYVAEHAAIADEAEEDA</sequence>
<keyword evidence="2 8" id="KW-0444">Lipid biosynthesis</keyword>
<evidence type="ECO:0000256" key="4">
    <source>
        <dbReference type="ARBA" id="ARBA00022832"/>
    </source>
</evidence>
<dbReference type="InterPro" id="IPR036736">
    <property type="entry name" value="ACP-like_sf"/>
</dbReference>
<evidence type="ECO:0000256" key="10">
    <source>
        <dbReference type="RuleBase" id="RU003545"/>
    </source>
</evidence>
<keyword evidence="13" id="KW-1185">Reference proteome</keyword>
<feature type="domain" description="Carrier" evidence="11">
    <location>
        <begin position="2"/>
        <end position="77"/>
    </location>
</feature>
<dbReference type="PROSITE" id="PS50075">
    <property type="entry name" value="CARRIER"/>
    <property type="match status" value="1"/>
</dbReference>
<proteinExistence type="inferred from homology"/>
<evidence type="ECO:0000256" key="1">
    <source>
        <dbReference type="ARBA" id="ARBA00022450"/>
    </source>
</evidence>
<gene>
    <name evidence="8 12" type="primary">acpP</name>
    <name evidence="12" type="ORF">ACFQBM_11795</name>
</gene>
<name>A0ABW1YMJ7_9GAMM</name>
<dbReference type="NCBIfam" id="NF002148">
    <property type="entry name" value="PRK00982.1-2"/>
    <property type="match status" value="1"/>
</dbReference>
<reference evidence="13" key="1">
    <citation type="journal article" date="2019" name="Int. J. Syst. Evol. Microbiol.">
        <title>The Global Catalogue of Microorganisms (GCM) 10K type strain sequencing project: providing services to taxonomists for standard genome sequencing and annotation.</title>
        <authorList>
            <consortium name="The Broad Institute Genomics Platform"/>
            <consortium name="The Broad Institute Genome Sequencing Center for Infectious Disease"/>
            <person name="Wu L."/>
            <person name="Ma J."/>
        </authorList>
    </citation>
    <scope>NUCLEOTIDE SEQUENCE [LARGE SCALE GENOMIC DNA]</scope>
    <source>
        <strain evidence="13">CGMCC 1.13718</strain>
    </source>
</reference>
<evidence type="ECO:0000256" key="5">
    <source>
        <dbReference type="ARBA" id="ARBA00023098"/>
    </source>
</evidence>
<dbReference type="PANTHER" id="PTHR20863">
    <property type="entry name" value="ACYL CARRIER PROTEIN"/>
    <property type="match status" value="1"/>
</dbReference>
<evidence type="ECO:0000256" key="7">
    <source>
        <dbReference type="ARBA" id="ARBA00024328"/>
    </source>
</evidence>
<dbReference type="NCBIfam" id="TIGR00517">
    <property type="entry name" value="acyl_carrier"/>
    <property type="match status" value="1"/>
</dbReference>
<dbReference type="InterPro" id="IPR009081">
    <property type="entry name" value="PP-bd_ACP"/>
</dbReference>
<keyword evidence="5 8" id="KW-0443">Lipid metabolism</keyword>
<comment type="pathway">
    <text evidence="8 10">Lipid metabolism; fatty acid biosynthesis.</text>
</comment>
<accession>A0ABW1YMJ7</accession>
<dbReference type="InterPro" id="IPR003231">
    <property type="entry name" value="ACP"/>
</dbReference>
<dbReference type="NCBIfam" id="NF002150">
    <property type="entry name" value="PRK00982.1-4"/>
    <property type="match status" value="1"/>
</dbReference>
<keyword evidence="4 8" id="KW-0276">Fatty acid metabolism</keyword>
<feature type="modified residue" description="O-(pantetheine 4'-phosphoryl)serine" evidence="8">
    <location>
        <position position="37"/>
    </location>
</feature>
<comment type="PTM">
    <text evidence="8">4'-phosphopantetheine is transferred from CoA to a specific serine of apo-ACP by AcpS. This modification is essential for activity because fatty acids are bound in thioester linkage to the sulfhydryl of the prosthetic group.</text>
</comment>
<dbReference type="InterPro" id="IPR006162">
    <property type="entry name" value="Ppantetheine_attach_site"/>
</dbReference>
<comment type="function">
    <text evidence="8 10">Carrier of the growing fatty acid chain in fatty acid biosynthesis.</text>
</comment>
<evidence type="ECO:0000256" key="2">
    <source>
        <dbReference type="ARBA" id="ARBA00022516"/>
    </source>
</evidence>
<evidence type="ECO:0000256" key="8">
    <source>
        <dbReference type="HAMAP-Rule" id="MF_01217"/>
    </source>
</evidence>
<dbReference type="PANTHER" id="PTHR20863:SF76">
    <property type="entry name" value="CARRIER DOMAIN-CONTAINING PROTEIN"/>
    <property type="match status" value="1"/>
</dbReference>
<comment type="PTM">
    <text evidence="10">4'-phosphopantetheine is transferred from CoA to a specific serine of apo-ACP by acpS.</text>
</comment>
<protein>
    <recommendedName>
        <fullName evidence="8 9">Acyl carrier protein</fullName>
        <shortName evidence="8">ACP</shortName>
    </recommendedName>
</protein>
<keyword evidence="6 8" id="KW-0275">Fatty acid biosynthesis</keyword>
<dbReference type="NCBIfam" id="NF002151">
    <property type="entry name" value="PRK00982.1-5"/>
    <property type="match status" value="1"/>
</dbReference>
<organism evidence="12 13">
    <name type="scientific">Microbulbifer taiwanensis</name>
    <dbReference type="NCBI Taxonomy" id="986746"/>
    <lineage>
        <taxon>Bacteria</taxon>
        <taxon>Pseudomonadati</taxon>
        <taxon>Pseudomonadota</taxon>
        <taxon>Gammaproteobacteria</taxon>
        <taxon>Cellvibrionales</taxon>
        <taxon>Microbulbiferaceae</taxon>
        <taxon>Microbulbifer</taxon>
    </lineage>
</organism>
<dbReference type="SUPFAM" id="SSF47336">
    <property type="entry name" value="ACP-like"/>
    <property type="match status" value="1"/>
</dbReference>
<keyword evidence="1 8" id="KW-0596">Phosphopantetheine</keyword>